<dbReference type="NCBIfam" id="TIGR01197">
    <property type="entry name" value="nramp"/>
    <property type="match status" value="1"/>
</dbReference>
<feature type="transmembrane region" description="Helical" evidence="6">
    <location>
        <begin position="320"/>
        <end position="340"/>
    </location>
</feature>
<feature type="transmembrane region" description="Helical" evidence="6">
    <location>
        <begin position="373"/>
        <end position="395"/>
    </location>
</feature>
<dbReference type="Pfam" id="PF01566">
    <property type="entry name" value="Nramp"/>
    <property type="match status" value="1"/>
</dbReference>
<evidence type="ECO:0000256" key="3">
    <source>
        <dbReference type="ARBA" id="ARBA00022692"/>
    </source>
</evidence>
<evidence type="ECO:0000256" key="4">
    <source>
        <dbReference type="ARBA" id="ARBA00022989"/>
    </source>
</evidence>
<evidence type="ECO:0000256" key="2">
    <source>
        <dbReference type="ARBA" id="ARBA00022448"/>
    </source>
</evidence>
<dbReference type="GO" id="GO:0015086">
    <property type="term" value="F:cadmium ion transmembrane transporter activity"/>
    <property type="evidence" value="ECO:0007669"/>
    <property type="project" value="TreeGrafter"/>
</dbReference>
<evidence type="ECO:0000313" key="9">
    <source>
        <dbReference type="Proteomes" id="UP000243217"/>
    </source>
</evidence>
<accession>A0A1V9ZYU6</accession>
<evidence type="ECO:0000313" key="8">
    <source>
        <dbReference type="EMBL" id="OQS03177.1"/>
    </source>
</evidence>
<dbReference type="OrthoDB" id="4139357at2759"/>
<feature type="transmembrane region" description="Helical" evidence="6">
    <location>
        <begin position="347"/>
        <end position="367"/>
    </location>
</feature>
<feature type="transmembrane region" description="Helical" evidence="6">
    <location>
        <begin position="964"/>
        <end position="982"/>
    </location>
</feature>
<feature type="transmembrane region" description="Helical" evidence="6">
    <location>
        <begin position="994"/>
        <end position="1014"/>
    </location>
</feature>
<feature type="transmembrane region" description="Helical" evidence="6">
    <location>
        <begin position="407"/>
        <end position="426"/>
    </location>
</feature>
<feature type="transmembrane region" description="Helical" evidence="6">
    <location>
        <begin position="719"/>
        <end position="740"/>
    </location>
</feature>
<dbReference type="InterPro" id="IPR005829">
    <property type="entry name" value="Sugar_transporter_CS"/>
</dbReference>
<sequence>MASVFAISQRLDKLPTNRGCGGISPYYLKLLHSAGVGWAMDSMDTFLFIYCINLITDEFKAEYNRVFSHSELGILSSAVFAGSFVGSFLFGHMADTYGRKPMFMWTMVTFGFGTIMCAVADSYGMLLTFRFIAGIGLGGELPVATTLVQELSPKATRGRIIVILDGFWPIGSILAILLARELTKCLSWRWVFALSTLPVVYALTARMFVPESPKWLASVGRIHEAEAIVRSIEADHAIYNAANAPKPDGIDEMTADVFCYRQLTTSQRVALLFRGVYLRRSMVLWFVWLGLSFAYFAIYTWLPTIVAEKSDAFDINGSTWTLLCVVICQIPGYFAAAYIVEIIGRKLTLLVFLLGSFIAAIVFGYVAPTEANLLVSGGFLSFFMLGSWGALYAYTPENYPTNVRAMGAAYPAGISRIGAIGGSYILPILSGNGWSPTSIMWLNGGVLVACSVVLFVFGYETRGKNIDDVSGFDPIAQVFLMASEVSPLLSAASGSRTPVEMRLSNVSLVEWAEVESLKGEVEAPDEEINSTICGFQLPFSWKTLWAYAGPGWLMSIAYVDPGNLESDLQAGAYSRYQLIWVLLGATVMGFFLQTLSARLGVVTGKHLAEVCREMYPRWASYILWIMTEIAIVGSDIQEVLGSAIALQILFGLPLWAGCLVTGVDTLTFLSLHQFGIRKLEAFFVALIAVMLCCFCLNLVQGGVEPAPLLEGFLPRQPEGYAITQAVGILGAVIMPHNFYLHSGLVQSRAVDRFNSKKVHEANKYFTIESGVALFVSFLINLAVMCVFAKGFFSPDCIESYKDFGVNTACVPALVSGGKSYGPCVLVEGTSTMGICQEIGLSGAGYALKGVLTEYSETIWAIGLLAAGQSSTMAGTYAGQFVMEGFLRIQLAPWKRVALTRAVALVPALAVAIWSDTHPGTSDTIGEMLNVLQSIQLPFALLPLLYFTGHTDLMGSFANSKMMKWIGWGSALMVCFVNLYLVVQKVNVFDINGVVLVVVALVALSYISFLGYLVHKELQQYSFYRK</sequence>
<dbReference type="InterPro" id="IPR020846">
    <property type="entry name" value="MFS_dom"/>
</dbReference>
<keyword evidence="9" id="KW-1185">Reference proteome</keyword>
<dbReference type="GO" id="GO:0005384">
    <property type="term" value="F:manganese ion transmembrane transporter activity"/>
    <property type="evidence" value="ECO:0007669"/>
    <property type="project" value="TreeGrafter"/>
</dbReference>
<protein>
    <submittedName>
        <fullName evidence="8">Metal Ion (Mn2-iron) Transporter (Nramp) Family</fullName>
    </submittedName>
</protein>
<dbReference type="HAMAP" id="MF_00221">
    <property type="entry name" value="NRAMP"/>
    <property type="match status" value="1"/>
</dbReference>
<dbReference type="PANTHER" id="PTHR11706:SF33">
    <property type="entry name" value="NATURAL RESISTANCE-ASSOCIATED MACROPHAGE PROTEIN 2"/>
    <property type="match status" value="1"/>
</dbReference>
<dbReference type="NCBIfam" id="NF037982">
    <property type="entry name" value="Nramp_1"/>
    <property type="match status" value="1"/>
</dbReference>
<feature type="transmembrane region" description="Helical" evidence="6">
    <location>
        <begin position="934"/>
        <end position="952"/>
    </location>
</feature>
<feature type="transmembrane region" description="Helical" evidence="6">
    <location>
        <begin position="897"/>
        <end position="914"/>
    </location>
</feature>
<dbReference type="PROSITE" id="PS00217">
    <property type="entry name" value="SUGAR_TRANSPORT_2"/>
    <property type="match status" value="1"/>
</dbReference>
<dbReference type="PANTHER" id="PTHR11706">
    <property type="entry name" value="SOLUTE CARRIER PROTEIN FAMILY 11 MEMBER"/>
    <property type="match status" value="1"/>
</dbReference>
<comment type="subcellular location">
    <subcellularLocation>
        <location evidence="1">Membrane</location>
        <topology evidence="1">Multi-pass membrane protein</topology>
    </subcellularLocation>
</comment>
<dbReference type="PROSITE" id="PS50850">
    <property type="entry name" value="MFS"/>
    <property type="match status" value="1"/>
</dbReference>
<dbReference type="Proteomes" id="UP000243217">
    <property type="component" value="Unassembled WGS sequence"/>
</dbReference>
<keyword evidence="4 6" id="KW-1133">Transmembrane helix</keyword>
<name>A0A1V9ZYU6_9STRA</name>
<evidence type="ECO:0000256" key="5">
    <source>
        <dbReference type="ARBA" id="ARBA00023136"/>
    </source>
</evidence>
<proteinExistence type="inferred from homology"/>
<feature type="transmembrane region" description="Helical" evidence="6">
    <location>
        <begin position="129"/>
        <end position="148"/>
    </location>
</feature>
<dbReference type="InterPro" id="IPR005828">
    <property type="entry name" value="MFS_sugar_transport-like"/>
</dbReference>
<feature type="transmembrane region" description="Helical" evidence="6">
    <location>
        <begin position="857"/>
        <end position="877"/>
    </location>
</feature>
<feature type="transmembrane region" description="Helical" evidence="6">
    <location>
        <begin position="102"/>
        <end position="123"/>
    </location>
</feature>
<feature type="transmembrane region" description="Helical" evidence="6">
    <location>
        <begin position="681"/>
        <end position="699"/>
    </location>
</feature>
<dbReference type="InterPro" id="IPR001046">
    <property type="entry name" value="NRAMP_fam"/>
</dbReference>
<dbReference type="GO" id="GO:0034755">
    <property type="term" value="P:iron ion transmembrane transport"/>
    <property type="evidence" value="ECO:0007669"/>
    <property type="project" value="TreeGrafter"/>
</dbReference>
<dbReference type="Gene3D" id="1.20.1250.20">
    <property type="entry name" value="MFS general substrate transporter like domains"/>
    <property type="match status" value="1"/>
</dbReference>
<feature type="transmembrane region" description="Helical" evidence="6">
    <location>
        <begin position="160"/>
        <end position="178"/>
    </location>
</feature>
<evidence type="ECO:0000256" key="1">
    <source>
        <dbReference type="ARBA" id="ARBA00004141"/>
    </source>
</evidence>
<dbReference type="CDD" id="cd17316">
    <property type="entry name" value="MFS_SV2_like"/>
    <property type="match status" value="1"/>
</dbReference>
<dbReference type="AlphaFoldDB" id="A0A1V9ZYU6"/>
<dbReference type="STRING" id="74557.A0A1V9ZYU6"/>
<gene>
    <name evidence="8" type="ORF">THRCLA_04521</name>
</gene>
<feature type="transmembrane region" description="Helical" evidence="6">
    <location>
        <begin position="578"/>
        <end position="597"/>
    </location>
</feature>
<keyword evidence="3 6" id="KW-0812">Transmembrane</keyword>
<evidence type="ECO:0000256" key="6">
    <source>
        <dbReference type="SAM" id="Phobius"/>
    </source>
</evidence>
<feature type="domain" description="Major facilitator superfamily (MFS) profile" evidence="7">
    <location>
        <begin position="30"/>
        <end position="462"/>
    </location>
</feature>
<evidence type="ECO:0000259" key="7">
    <source>
        <dbReference type="PROSITE" id="PS50850"/>
    </source>
</evidence>
<dbReference type="InterPro" id="IPR036259">
    <property type="entry name" value="MFS_trans_sf"/>
</dbReference>
<dbReference type="GO" id="GO:0005886">
    <property type="term" value="C:plasma membrane"/>
    <property type="evidence" value="ECO:0007669"/>
    <property type="project" value="TreeGrafter"/>
</dbReference>
<organism evidence="8 9">
    <name type="scientific">Thraustotheca clavata</name>
    <dbReference type="NCBI Taxonomy" id="74557"/>
    <lineage>
        <taxon>Eukaryota</taxon>
        <taxon>Sar</taxon>
        <taxon>Stramenopiles</taxon>
        <taxon>Oomycota</taxon>
        <taxon>Saprolegniomycetes</taxon>
        <taxon>Saprolegniales</taxon>
        <taxon>Achlyaceae</taxon>
        <taxon>Thraustotheca</taxon>
    </lineage>
</organism>
<feature type="transmembrane region" description="Helical" evidence="6">
    <location>
        <begin position="771"/>
        <end position="792"/>
    </location>
</feature>
<keyword evidence="5 6" id="KW-0472">Membrane</keyword>
<feature type="transmembrane region" description="Helical" evidence="6">
    <location>
        <begin position="72"/>
        <end position="90"/>
    </location>
</feature>
<keyword evidence="2" id="KW-0813">Transport</keyword>
<feature type="transmembrane region" description="Helical" evidence="6">
    <location>
        <begin position="438"/>
        <end position="457"/>
    </location>
</feature>
<feature type="transmembrane region" description="Helical" evidence="6">
    <location>
        <begin position="648"/>
        <end position="669"/>
    </location>
</feature>
<dbReference type="EMBL" id="JNBS01000971">
    <property type="protein sequence ID" value="OQS03177.1"/>
    <property type="molecule type" value="Genomic_DNA"/>
</dbReference>
<reference evidence="8 9" key="1">
    <citation type="journal article" date="2014" name="Genome Biol. Evol.">
        <title>The secreted proteins of Achlya hypogyna and Thraustotheca clavata identify the ancestral oomycete secretome and reveal gene acquisitions by horizontal gene transfer.</title>
        <authorList>
            <person name="Misner I."/>
            <person name="Blouin N."/>
            <person name="Leonard G."/>
            <person name="Richards T.A."/>
            <person name="Lane C.E."/>
        </authorList>
    </citation>
    <scope>NUCLEOTIDE SEQUENCE [LARGE SCALE GENOMIC DNA]</scope>
    <source>
        <strain evidence="8 9">ATCC 34112</strain>
    </source>
</reference>
<dbReference type="PRINTS" id="PR00447">
    <property type="entry name" value="NATRESASSCMP"/>
</dbReference>
<dbReference type="Pfam" id="PF00083">
    <property type="entry name" value="Sugar_tr"/>
    <property type="match status" value="1"/>
</dbReference>
<dbReference type="SUPFAM" id="SSF103473">
    <property type="entry name" value="MFS general substrate transporter"/>
    <property type="match status" value="1"/>
</dbReference>
<feature type="transmembrane region" description="Helical" evidence="6">
    <location>
        <begin position="282"/>
        <end position="300"/>
    </location>
</feature>
<comment type="caution">
    <text evidence="8">The sequence shown here is derived from an EMBL/GenBank/DDBJ whole genome shotgun (WGS) entry which is preliminary data.</text>
</comment>